<dbReference type="Gene3D" id="2.60.120.10">
    <property type="entry name" value="Jelly Rolls"/>
    <property type="match status" value="1"/>
</dbReference>
<evidence type="ECO:0000313" key="4">
    <source>
        <dbReference type="Proteomes" id="UP001059773"/>
    </source>
</evidence>
<gene>
    <name evidence="3" type="ORF">NP439_13705</name>
</gene>
<dbReference type="InterPro" id="IPR014710">
    <property type="entry name" value="RmlC-like_jellyroll"/>
</dbReference>
<dbReference type="Pfam" id="PF07883">
    <property type="entry name" value="Cupin_2"/>
    <property type="match status" value="1"/>
</dbReference>
<dbReference type="InterPro" id="IPR051610">
    <property type="entry name" value="GPI/OXD"/>
</dbReference>
<sequence length="104" mass="11490">MEIKKESFLKSGLINLFQEKTGEVDFKFGTVTIPPGERIPKEGFSIHEENEYAVIIEGEVEGESGGKAFCTPENDATFIPAGEAHWVENTGNKSCKVVWVLIKS</sequence>
<feature type="domain" description="Cupin type-2" evidence="2">
    <location>
        <begin position="30"/>
        <end position="100"/>
    </location>
</feature>
<organism evidence="3 4">
    <name type="scientific">Oceanobacillus jeddahense</name>
    <dbReference type="NCBI Taxonomy" id="1462527"/>
    <lineage>
        <taxon>Bacteria</taxon>
        <taxon>Bacillati</taxon>
        <taxon>Bacillota</taxon>
        <taxon>Bacilli</taxon>
        <taxon>Bacillales</taxon>
        <taxon>Bacillaceae</taxon>
        <taxon>Oceanobacillus</taxon>
    </lineage>
</organism>
<dbReference type="PANTHER" id="PTHR35848">
    <property type="entry name" value="OXALATE-BINDING PROTEIN"/>
    <property type="match status" value="1"/>
</dbReference>
<evidence type="ECO:0000259" key="2">
    <source>
        <dbReference type="Pfam" id="PF07883"/>
    </source>
</evidence>
<evidence type="ECO:0000313" key="3">
    <source>
        <dbReference type="EMBL" id="UUI01116.1"/>
    </source>
</evidence>
<proteinExistence type="predicted"/>
<evidence type="ECO:0000256" key="1">
    <source>
        <dbReference type="ARBA" id="ARBA00022723"/>
    </source>
</evidence>
<dbReference type="PANTHER" id="PTHR35848:SF6">
    <property type="entry name" value="CUPIN TYPE-2 DOMAIN-CONTAINING PROTEIN"/>
    <property type="match status" value="1"/>
</dbReference>
<dbReference type="InterPro" id="IPR011051">
    <property type="entry name" value="RmlC_Cupin_sf"/>
</dbReference>
<dbReference type="SUPFAM" id="SSF51182">
    <property type="entry name" value="RmlC-like cupins"/>
    <property type="match status" value="1"/>
</dbReference>
<dbReference type="InterPro" id="IPR013096">
    <property type="entry name" value="Cupin_2"/>
</dbReference>
<dbReference type="EMBL" id="CP101914">
    <property type="protein sequence ID" value="UUI01116.1"/>
    <property type="molecule type" value="Genomic_DNA"/>
</dbReference>
<keyword evidence="4" id="KW-1185">Reference proteome</keyword>
<reference evidence="3" key="1">
    <citation type="submission" date="2022-07" db="EMBL/GenBank/DDBJ databases">
        <title>FELIX.</title>
        <authorList>
            <person name="Wan K.H."/>
            <person name="Park S."/>
            <person name="Lawrence Q."/>
            <person name="Eichenberger J.P."/>
            <person name="Booth B.W."/>
            <person name="Piaggio A.J."/>
            <person name="Chandler J.C."/>
            <person name="Franklin A.B."/>
            <person name="Celniker S.E."/>
        </authorList>
    </citation>
    <scope>NUCLEOTIDE SEQUENCE</scope>
    <source>
        <strain evidence="3">QA-1986 374</strain>
    </source>
</reference>
<name>A0ABY5JLD4_9BACI</name>
<accession>A0ABY5JLD4</accession>
<keyword evidence="1" id="KW-0479">Metal-binding</keyword>
<dbReference type="RefSeq" id="WP_256706545.1">
    <property type="nucleotide sequence ID" value="NZ_CP101914.1"/>
</dbReference>
<dbReference type="Proteomes" id="UP001059773">
    <property type="component" value="Chromosome"/>
</dbReference>
<protein>
    <submittedName>
        <fullName evidence="3">Cupin domain-containing protein</fullName>
    </submittedName>
</protein>